<gene>
    <name evidence="1" type="ORF">QW060_21875</name>
</gene>
<organism evidence="1 2">
    <name type="scientific">Paenimyroides ceti</name>
    <dbReference type="NCBI Taxonomy" id="395087"/>
    <lineage>
        <taxon>Bacteria</taxon>
        <taxon>Pseudomonadati</taxon>
        <taxon>Bacteroidota</taxon>
        <taxon>Flavobacteriia</taxon>
        <taxon>Flavobacteriales</taxon>
        <taxon>Flavobacteriaceae</taxon>
        <taxon>Paenimyroides</taxon>
    </lineage>
</organism>
<keyword evidence="2" id="KW-1185">Reference proteome</keyword>
<evidence type="ECO:0000313" key="2">
    <source>
        <dbReference type="Proteomes" id="UP001242368"/>
    </source>
</evidence>
<proteinExistence type="predicted"/>
<dbReference type="RefSeq" id="WP_290365146.1">
    <property type="nucleotide sequence ID" value="NZ_JAUFQU010000047.1"/>
</dbReference>
<sequence>MHCLLTFVINQRNGNPDRLSGNIRASMTETALTLEGPLSPKTTFLSSVRKSYLGMLF</sequence>
<comment type="caution">
    <text evidence="1">The sequence shown here is derived from an EMBL/GenBank/DDBJ whole genome shotgun (WGS) entry which is preliminary data.</text>
</comment>
<accession>A0ABT8CZF7</accession>
<evidence type="ECO:0000313" key="1">
    <source>
        <dbReference type="EMBL" id="MDN3709619.1"/>
    </source>
</evidence>
<reference evidence="2" key="1">
    <citation type="journal article" date="2019" name="Int. J. Syst. Evol. Microbiol.">
        <title>The Global Catalogue of Microorganisms (GCM) 10K type strain sequencing project: providing services to taxonomists for standard genome sequencing and annotation.</title>
        <authorList>
            <consortium name="The Broad Institute Genomics Platform"/>
            <consortium name="The Broad Institute Genome Sequencing Center for Infectious Disease"/>
            <person name="Wu L."/>
            <person name="Ma J."/>
        </authorList>
    </citation>
    <scope>NUCLEOTIDE SEQUENCE [LARGE SCALE GENOMIC DNA]</scope>
    <source>
        <strain evidence="2">CECT 7184</strain>
    </source>
</reference>
<protein>
    <submittedName>
        <fullName evidence="1">Uncharacterized protein</fullName>
    </submittedName>
</protein>
<dbReference type="EMBL" id="JAUFQU010000047">
    <property type="protein sequence ID" value="MDN3709619.1"/>
    <property type="molecule type" value="Genomic_DNA"/>
</dbReference>
<dbReference type="Proteomes" id="UP001242368">
    <property type="component" value="Unassembled WGS sequence"/>
</dbReference>
<name>A0ABT8CZF7_9FLAO</name>